<organism evidence="1 2">
    <name type="scientific">Kingella potus</name>
    <dbReference type="NCBI Taxonomy" id="265175"/>
    <lineage>
        <taxon>Bacteria</taxon>
        <taxon>Pseudomonadati</taxon>
        <taxon>Pseudomonadota</taxon>
        <taxon>Betaproteobacteria</taxon>
        <taxon>Neisseriales</taxon>
        <taxon>Neisseriaceae</taxon>
        <taxon>Kingella</taxon>
    </lineage>
</organism>
<dbReference type="RefSeq" id="WP_115307197.1">
    <property type="nucleotide sequence ID" value="NZ_CP091516.1"/>
</dbReference>
<sequence length="156" mass="17348">MRLTVDSELPEAREHLQTLYRALNGDLTRPMTGIAGILENSTRKRFDSKTAPDGSLWAGLKPATLRAKAYAQAKRGGKKNGARGGILVDRGDLYESLTGFANDKMAVFGTPQFYAVFHQTGTRHMPARPIFGLSEQNRADIRDLLAEWLEKAWKQS</sequence>
<dbReference type="InterPro" id="IPR006522">
    <property type="entry name" value="Phage_virion_morphogenesis"/>
</dbReference>
<dbReference type="EMBL" id="UGJJ01000001">
    <property type="protein sequence ID" value="STQ99847.1"/>
    <property type="molecule type" value="Genomic_DNA"/>
</dbReference>
<dbReference type="NCBIfam" id="TIGR01635">
    <property type="entry name" value="tail_comp_S"/>
    <property type="match status" value="1"/>
</dbReference>
<protein>
    <submittedName>
        <fullName evidence="1">Mu-like prophage protein gpG</fullName>
    </submittedName>
</protein>
<keyword evidence="2" id="KW-1185">Reference proteome</keyword>
<dbReference type="Pfam" id="PF05069">
    <property type="entry name" value="Phage_tail_S"/>
    <property type="match status" value="1"/>
</dbReference>
<dbReference type="AlphaFoldDB" id="A0A377QXW3"/>
<name>A0A377QXW3_9NEIS</name>
<dbReference type="Proteomes" id="UP000254293">
    <property type="component" value="Unassembled WGS sequence"/>
</dbReference>
<gene>
    <name evidence="1" type="ORF">NCTC13336_00033</name>
</gene>
<dbReference type="OrthoDB" id="2081253at2"/>
<evidence type="ECO:0000313" key="1">
    <source>
        <dbReference type="EMBL" id="STQ99847.1"/>
    </source>
</evidence>
<accession>A0A377QXW3</accession>
<reference evidence="1 2" key="1">
    <citation type="submission" date="2018-06" db="EMBL/GenBank/DDBJ databases">
        <authorList>
            <consortium name="Pathogen Informatics"/>
            <person name="Doyle S."/>
        </authorList>
    </citation>
    <scope>NUCLEOTIDE SEQUENCE [LARGE SCALE GENOMIC DNA]</scope>
    <source>
        <strain evidence="1 2">NCTC13336</strain>
    </source>
</reference>
<proteinExistence type="predicted"/>
<evidence type="ECO:0000313" key="2">
    <source>
        <dbReference type="Proteomes" id="UP000254293"/>
    </source>
</evidence>